<dbReference type="InterPro" id="IPR016166">
    <property type="entry name" value="FAD-bd_PCMH"/>
</dbReference>
<dbReference type="Gene3D" id="1.10.45.10">
    <property type="entry name" value="Vanillyl-alcohol Oxidase, Chain A, domain 4"/>
    <property type="match status" value="1"/>
</dbReference>
<dbReference type="InterPro" id="IPR006094">
    <property type="entry name" value="Oxid_FAD_bind_N"/>
</dbReference>
<protein>
    <submittedName>
        <fullName evidence="6">FAD-linked oxidase C-terminal domain-containing protein</fullName>
    </submittedName>
</protein>
<dbReference type="InterPro" id="IPR016164">
    <property type="entry name" value="FAD-linked_Oxase-like_C"/>
</dbReference>
<keyword evidence="2" id="KW-0285">Flavoprotein</keyword>
<keyword evidence="4" id="KW-0560">Oxidoreductase</keyword>
<dbReference type="Gene3D" id="3.30.70.2740">
    <property type="match status" value="1"/>
</dbReference>
<dbReference type="EMBL" id="BAAAME010000005">
    <property type="protein sequence ID" value="GAA1748209.1"/>
    <property type="molecule type" value="Genomic_DNA"/>
</dbReference>
<dbReference type="SUPFAM" id="SSF56176">
    <property type="entry name" value="FAD-binding/transporter-associated domain-like"/>
    <property type="match status" value="1"/>
</dbReference>
<dbReference type="InterPro" id="IPR036318">
    <property type="entry name" value="FAD-bd_PCMH-like_sf"/>
</dbReference>
<evidence type="ECO:0000256" key="1">
    <source>
        <dbReference type="ARBA" id="ARBA00001974"/>
    </source>
</evidence>
<dbReference type="PANTHER" id="PTHR42934">
    <property type="entry name" value="GLYCOLATE OXIDASE SUBUNIT GLCD"/>
    <property type="match status" value="1"/>
</dbReference>
<dbReference type="Gene3D" id="3.30.465.10">
    <property type="match status" value="1"/>
</dbReference>
<comment type="caution">
    <text evidence="6">The sequence shown here is derived from an EMBL/GenBank/DDBJ whole genome shotgun (WGS) entry which is preliminary data.</text>
</comment>
<accession>A0ABN2K4K3</accession>
<dbReference type="InterPro" id="IPR051914">
    <property type="entry name" value="FAD-linked_OxidoTrans_Type4"/>
</dbReference>
<comment type="cofactor">
    <cofactor evidence="1">
        <name>FAD</name>
        <dbReference type="ChEBI" id="CHEBI:57692"/>
    </cofactor>
</comment>
<evidence type="ECO:0000256" key="4">
    <source>
        <dbReference type="ARBA" id="ARBA00023002"/>
    </source>
</evidence>
<dbReference type="InterPro" id="IPR016171">
    <property type="entry name" value="Vanillyl_alc_oxidase_C-sub2"/>
</dbReference>
<gene>
    <name evidence="6" type="ORF">GCM10009710_30350</name>
</gene>
<feature type="domain" description="FAD-binding PCMH-type" evidence="5">
    <location>
        <begin position="35"/>
        <end position="213"/>
    </location>
</feature>
<evidence type="ECO:0000256" key="2">
    <source>
        <dbReference type="ARBA" id="ARBA00022630"/>
    </source>
</evidence>
<proteinExistence type="predicted"/>
<name>A0ABN2K4K3_9ACTN</name>
<dbReference type="InterPro" id="IPR016169">
    <property type="entry name" value="FAD-bd_PCMH_sub2"/>
</dbReference>
<dbReference type="RefSeq" id="WP_344203115.1">
    <property type="nucleotide sequence ID" value="NZ_BAAAME010000005.1"/>
</dbReference>
<evidence type="ECO:0000256" key="3">
    <source>
        <dbReference type="ARBA" id="ARBA00022827"/>
    </source>
</evidence>
<dbReference type="InterPro" id="IPR004113">
    <property type="entry name" value="FAD-bd_oxidored_4_C"/>
</dbReference>
<evidence type="ECO:0000313" key="7">
    <source>
        <dbReference type="Proteomes" id="UP001501057"/>
    </source>
</evidence>
<dbReference type="Pfam" id="PF01565">
    <property type="entry name" value="FAD_binding_4"/>
    <property type="match status" value="1"/>
</dbReference>
<dbReference type="PROSITE" id="PS51387">
    <property type="entry name" value="FAD_PCMH"/>
    <property type="match status" value="1"/>
</dbReference>
<evidence type="ECO:0000313" key="6">
    <source>
        <dbReference type="EMBL" id="GAA1748209.1"/>
    </source>
</evidence>
<sequence>MSRDAFLLELAQRAPVLTDATAREAAATDRSGLLPPTSPFAVVAATAVDHVVATLHLAHEHRVAVVTRGAGTGLAGGAVADDGAIVLDVSRLQHLEIDVANHRAVSGPGVLTAHLDAEARKHGLFYAPDPASAAISTIGGNVATNAGGFRCVSYGVTRDAVLGLTTVLPGGAVVQTGAGTVKDVVGYDLTSLLVGSEGTLGVVVEATLRLLPTPTAVATASALLDDAAAAVAAVAELGATGIRPAVCELVDGPTLAAIDDLRGSDWSARGGALLLVQTHGSGAAADIDVVTEVLRRHAVSVATTTDEREAEQLFAARRDALPALEKRGRVLIEDIAVPRDRVAEAVDRIGAIAAEHTVPIFVLAHAGDGNLHPIVLTDAGPRDPLPPAVVTAADAVFGLALELGGSVSGEHGVGLLKGEWARRQLGPEATALAERIRSVFDPHGILNPGKLL</sequence>
<evidence type="ECO:0000259" key="5">
    <source>
        <dbReference type="PROSITE" id="PS51387"/>
    </source>
</evidence>
<keyword evidence="3" id="KW-0274">FAD</keyword>
<dbReference type="SUPFAM" id="SSF55103">
    <property type="entry name" value="FAD-linked oxidases, C-terminal domain"/>
    <property type="match status" value="1"/>
</dbReference>
<dbReference type="Proteomes" id="UP001501057">
    <property type="component" value="Unassembled WGS sequence"/>
</dbReference>
<dbReference type="PANTHER" id="PTHR42934:SF2">
    <property type="entry name" value="GLYCOLATE OXIDASE SUBUNIT GLCD"/>
    <property type="match status" value="1"/>
</dbReference>
<organism evidence="6 7">
    <name type="scientific">Aeromicrobium alkaliterrae</name>
    <dbReference type="NCBI Taxonomy" id="302168"/>
    <lineage>
        <taxon>Bacteria</taxon>
        <taxon>Bacillati</taxon>
        <taxon>Actinomycetota</taxon>
        <taxon>Actinomycetes</taxon>
        <taxon>Propionibacteriales</taxon>
        <taxon>Nocardioidaceae</taxon>
        <taxon>Aeromicrobium</taxon>
    </lineage>
</organism>
<keyword evidence="7" id="KW-1185">Reference proteome</keyword>
<reference evidence="6 7" key="1">
    <citation type="journal article" date="2019" name="Int. J. Syst. Evol. Microbiol.">
        <title>The Global Catalogue of Microorganisms (GCM) 10K type strain sequencing project: providing services to taxonomists for standard genome sequencing and annotation.</title>
        <authorList>
            <consortium name="The Broad Institute Genomics Platform"/>
            <consortium name="The Broad Institute Genome Sequencing Center for Infectious Disease"/>
            <person name="Wu L."/>
            <person name="Ma J."/>
        </authorList>
    </citation>
    <scope>NUCLEOTIDE SEQUENCE [LARGE SCALE GENOMIC DNA]</scope>
    <source>
        <strain evidence="6 7">JCM 13518</strain>
    </source>
</reference>
<dbReference type="Pfam" id="PF02913">
    <property type="entry name" value="FAD-oxidase_C"/>
    <property type="match status" value="1"/>
</dbReference>